<dbReference type="Proteomes" id="UP001059349">
    <property type="component" value="Chromosome"/>
</dbReference>
<proteinExistence type="predicted"/>
<dbReference type="RefSeq" id="WP_254735236.1">
    <property type="nucleotide sequence ID" value="NZ_CP101127.1"/>
</dbReference>
<accession>A0A9Q9F2K7</accession>
<reference evidence="1" key="1">
    <citation type="submission" date="2022-07" db="EMBL/GenBank/DDBJ databases">
        <title>Complete genome of Mycoplasma hyosynoviae B1.</title>
        <authorList>
            <person name="Spergser J."/>
        </authorList>
    </citation>
    <scope>NUCLEOTIDE SEQUENCE</scope>
    <source>
        <strain evidence="1">B1</strain>
    </source>
</reference>
<sequence>MLYFSGKNAKAYEVIKALQTKPFKKYSLKDSKWWKWVRLILQTISSILISIATEAINAIIPGLGTALDFAFNTLIDLAFNLIENDGKIDWIDFAINTGFNAAGAVVKGFKQFKALRSHNMMLSLADNISDTNKAFKKQFQQSAKQLAKFGAEDLDNAMIANYKTFKKTSTNLLNTLEKTQRDFSLINQNDIFKETAIASKTAYNSTKKVLTKTTNALVKARAFITLLSSPRYAAKKAIDLVLKKPRNKLVKTFNKFISDKVKKVILRGKRTFDDAIKRIPLNSQWIESIGIYKGHSPWDLTKISAVIRFRPLATKSKKPILLWQKDSKLISNFLTTASPGKYYLDNFAWGWDVGKILRKYSSFIALSKIPLLSNLIGTLAHSYKTTIGISRSIKKDKWLWNQSWEDIKKDFVKGLRDGATKGWKFKYIQPATSFIRSAIEKQPTYAIRGMQVLTRKSIYYNKLKPIRNYQYSKSKGGRIGRMKKIKS</sequence>
<evidence type="ECO:0000313" key="1">
    <source>
        <dbReference type="EMBL" id="UTO25751.1"/>
    </source>
</evidence>
<dbReference type="GeneID" id="75105377"/>
<dbReference type="EMBL" id="CP101127">
    <property type="protein sequence ID" value="UTO25751.1"/>
    <property type="molecule type" value="Genomic_DNA"/>
</dbReference>
<evidence type="ECO:0000313" key="2">
    <source>
        <dbReference type="Proteomes" id="UP001059349"/>
    </source>
</evidence>
<organism evidence="1 2">
    <name type="scientific">Metamycoplasma hyosynoviae</name>
    <dbReference type="NCBI Taxonomy" id="29559"/>
    <lineage>
        <taxon>Bacteria</taxon>
        <taxon>Bacillati</taxon>
        <taxon>Mycoplasmatota</taxon>
        <taxon>Mycoplasmoidales</taxon>
        <taxon>Metamycoplasmataceae</taxon>
        <taxon>Metamycoplasma</taxon>
    </lineage>
</organism>
<protein>
    <submittedName>
        <fullName evidence="1">Uncharacterized protein</fullName>
    </submittedName>
</protein>
<name>A0A9Q9F2K7_9BACT</name>
<dbReference type="AlphaFoldDB" id="A0A9Q9F2K7"/>
<gene>
    <name evidence="1" type="ORF">NMG93_02650</name>
</gene>